<dbReference type="EMBL" id="GITU01005634">
    <property type="protein sequence ID" value="MBC1174337.1"/>
    <property type="molecule type" value="Transcribed_RNA"/>
</dbReference>
<keyword evidence="17" id="KW-1208">Phospholipid metabolism</keyword>
<feature type="compositionally biased region" description="Basic and acidic residues" evidence="20">
    <location>
        <begin position="381"/>
        <end position="390"/>
    </location>
</feature>
<keyword evidence="13" id="KW-0443">Lipid metabolism</keyword>
<proteinExistence type="inferred from homology"/>
<dbReference type="EnsemblMetazoa" id="LLOJ009918-RA">
    <property type="protein sequence ID" value="LLOJ009918-PA"/>
    <property type="gene ID" value="LLOJ009918"/>
</dbReference>
<dbReference type="VEuPathDB" id="VectorBase:LLOJ009918"/>
<feature type="compositionally biased region" description="Basic and acidic residues" evidence="20">
    <location>
        <begin position="401"/>
        <end position="453"/>
    </location>
</feature>
<evidence type="ECO:0000256" key="18">
    <source>
        <dbReference type="ARBA" id="ARBA00029893"/>
    </source>
</evidence>
<evidence type="ECO:0000256" key="20">
    <source>
        <dbReference type="SAM" id="MobiDB-lite"/>
    </source>
</evidence>
<feature type="compositionally biased region" description="Acidic residues" evidence="20">
    <location>
        <begin position="298"/>
        <end position="313"/>
    </location>
</feature>
<evidence type="ECO:0000256" key="15">
    <source>
        <dbReference type="ARBA" id="ARBA00023136"/>
    </source>
</evidence>
<feature type="region of interest" description="Disordered" evidence="20">
    <location>
        <begin position="375"/>
        <end position="475"/>
    </location>
</feature>
<keyword evidence="16" id="KW-0594">Phospholipid biosynthesis</keyword>
<evidence type="ECO:0000256" key="11">
    <source>
        <dbReference type="ARBA" id="ARBA00022792"/>
    </source>
</evidence>
<sequence>MSSMSAGLDLCRRILKRFPRNVCFSFAYGSGVKSQIGYEKKNLNENIIDFVLCVPDDKMKDWHKENIQRNPQDYSGMRFLSPSMLVNYQTSIPANVYCNTLIPIEEEGVMIKYGVTRKSDLMKDATEWKDLYLSGRLHKPVQFLQEPDETLREALRKNLQTALTVGLLLLPERFTNFQLFHTIASLSYSGDFRMIFGENPNKVSNIVKPQLESFFKLYQPLIIQHQKHLQCPESLNGEYIQDKSSKITLKMDDDEMAFGPALPPHLLKSSSAQSSSPVEEKKVIGPCLPPNFQPQEITEVEETVEEEEDEDDLAIGPLLPGQEPQSRAQLELEERALEIKLNGLEGSEKSTNDATNREEWMIELPEVRKVADLGLGPRQFRQREGPDFSDRSSWTDTPQSKLEKEKTKSKEDTSRKSYEEKLIKERDRAMEKLKKKYDKEHKREKSLLELHQDKLKKKKKKSKEKEERRPFSREVDLAVNKFDETRKQAAIKKSKQLDTKFSAGSSKFL</sequence>
<name>A0A1B0GLD4_LUTLO</name>
<evidence type="ECO:0000313" key="22">
    <source>
        <dbReference type="EMBL" id="MBC1174337.1"/>
    </source>
</evidence>
<keyword evidence="11" id="KW-0999">Mitochondrion inner membrane</keyword>
<evidence type="ECO:0000256" key="8">
    <source>
        <dbReference type="ARBA" id="ARBA00022516"/>
    </source>
</evidence>
<feature type="domain" description="DUF3752" evidence="21">
    <location>
        <begin position="375"/>
        <end position="502"/>
    </location>
</feature>
<feature type="region of interest" description="Disordered" evidence="20">
    <location>
        <begin position="489"/>
        <end position="509"/>
    </location>
</feature>
<comment type="pathway">
    <text evidence="3">Phospholipid metabolism; CDP-diacylglycerol biosynthesis; CDP-diacylglycerol from sn-glycerol 3-phosphate: step 3/3.</text>
</comment>
<evidence type="ECO:0000256" key="6">
    <source>
        <dbReference type="ARBA" id="ARBA00012487"/>
    </source>
</evidence>
<feature type="compositionally biased region" description="Basic and acidic residues" evidence="20">
    <location>
        <begin position="463"/>
        <end position="475"/>
    </location>
</feature>
<dbReference type="UniPathway" id="UPA00557">
    <property type="reaction ID" value="UER00614"/>
</dbReference>
<comment type="subcellular location">
    <subcellularLocation>
        <location evidence="2">Mitochondrion inner membrane</location>
        <topology evidence="2">Peripheral membrane protein</topology>
        <orientation evidence="2">Matrix side</orientation>
    </subcellularLocation>
</comment>
<keyword evidence="9" id="KW-0808">Transferase</keyword>
<dbReference type="GO" id="GO:0016024">
    <property type="term" value="P:CDP-diacylglycerol biosynthetic process"/>
    <property type="evidence" value="ECO:0007669"/>
    <property type="project" value="UniProtKB-UniPathway"/>
</dbReference>
<evidence type="ECO:0000256" key="10">
    <source>
        <dbReference type="ARBA" id="ARBA00022695"/>
    </source>
</evidence>
<dbReference type="EMBL" id="AJWK01034750">
    <property type="status" value="NOT_ANNOTATED_CDS"/>
    <property type="molecule type" value="Genomic_DNA"/>
</dbReference>
<accession>A0A1B0GLD4</accession>
<evidence type="ECO:0000256" key="2">
    <source>
        <dbReference type="ARBA" id="ARBA00004443"/>
    </source>
</evidence>
<evidence type="ECO:0000256" key="9">
    <source>
        <dbReference type="ARBA" id="ARBA00022679"/>
    </source>
</evidence>
<evidence type="ECO:0000256" key="13">
    <source>
        <dbReference type="ARBA" id="ARBA00023098"/>
    </source>
</evidence>
<keyword evidence="10" id="KW-0548">Nucleotidyltransferase</keyword>
<dbReference type="InterPro" id="IPR022226">
    <property type="entry name" value="DUF3752"/>
</dbReference>
<dbReference type="EC" id="2.7.7.41" evidence="6"/>
<comment type="pathway">
    <text evidence="4">Lipid metabolism.</text>
</comment>
<organism evidence="23 24">
    <name type="scientific">Lutzomyia longipalpis</name>
    <name type="common">Sand fly</name>
    <dbReference type="NCBI Taxonomy" id="7200"/>
    <lineage>
        <taxon>Eukaryota</taxon>
        <taxon>Metazoa</taxon>
        <taxon>Ecdysozoa</taxon>
        <taxon>Arthropoda</taxon>
        <taxon>Hexapoda</taxon>
        <taxon>Insecta</taxon>
        <taxon>Pterygota</taxon>
        <taxon>Neoptera</taxon>
        <taxon>Endopterygota</taxon>
        <taxon>Diptera</taxon>
        <taxon>Nematocera</taxon>
        <taxon>Psychodoidea</taxon>
        <taxon>Psychodidae</taxon>
        <taxon>Lutzomyia</taxon>
        <taxon>Lutzomyia</taxon>
    </lineage>
</organism>
<evidence type="ECO:0000256" key="4">
    <source>
        <dbReference type="ARBA" id="ARBA00005189"/>
    </source>
</evidence>
<reference evidence="24" key="1">
    <citation type="submission" date="2012-05" db="EMBL/GenBank/DDBJ databases">
        <title>Whole Genome Assembly of Lutzomyia longipalpis.</title>
        <authorList>
            <person name="Richards S."/>
            <person name="Qu C."/>
            <person name="Dillon R."/>
            <person name="Worley K."/>
            <person name="Scherer S."/>
            <person name="Batterton M."/>
            <person name="Taylor A."/>
            <person name="Hawes A."/>
            <person name="Hernandez B."/>
            <person name="Kovar C."/>
            <person name="Mandapat C."/>
            <person name="Pham C."/>
            <person name="Qu C."/>
            <person name="Jing C."/>
            <person name="Bess C."/>
            <person name="Bandaranaike D."/>
            <person name="Ngo D."/>
            <person name="Ongeri F."/>
            <person name="Arias F."/>
            <person name="Lara F."/>
            <person name="Weissenberger G."/>
            <person name="Kamau G."/>
            <person name="Han H."/>
            <person name="Shen H."/>
            <person name="Dinh H."/>
            <person name="Khalil I."/>
            <person name="Jones J."/>
            <person name="Shafer J."/>
            <person name="Jayaseelan J."/>
            <person name="Quiroz J."/>
            <person name="Blankenburg K."/>
            <person name="Nguyen L."/>
            <person name="Jackson L."/>
            <person name="Francisco L."/>
            <person name="Tang L.-Y."/>
            <person name="Pu L.-L."/>
            <person name="Perales L."/>
            <person name="Lorensuhewa L."/>
            <person name="Munidasa M."/>
            <person name="Coyle M."/>
            <person name="Taylor M."/>
            <person name="Puazo M."/>
            <person name="Firestine M."/>
            <person name="Scheel M."/>
            <person name="Javaid M."/>
            <person name="Wang M."/>
            <person name="Li M."/>
            <person name="Tabassum N."/>
            <person name="Saada N."/>
            <person name="Osuji N."/>
            <person name="Aqrawi P."/>
            <person name="Fu Q."/>
            <person name="Thornton R."/>
            <person name="Raj R."/>
            <person name="Goodspeed R."/>
            <person name="Mata R."/>
            <person name="Najjar R."/>
            <person name="Gubbala S."/>
            <person name="Lee S."/>
            <person name="Denson S."/>
            <person name="Patil S."/>
            <person name="Macmil S."/>
            <person name="Qi S."/>
            <person name="Matskevitch T."/>
            <person name="Palculict T."/>
            <person name="Mathew T."/>
            <person name="Vee V."/>
            <person name="Velamala V."/>
            <person name="Korchina V."/>
            <person name="Cai W."/>
            <person name="Liu W."/>
            <person name="Dai W."/>
            <person name="Zou X."/>
            <person name="Zhu Y."/>
            <person name="Zhang Y."/>
            <person name="Wu Y.-Q."/>
            <person name="Xin Y."/>
            <person name="Nazarath L."/>
            <person name="Kovar C."/>
            <person name="Han Y."/>
            <person name="Muzny D."/>
            <person name="Gibbs R."/>
        </authorList>
    </citation>
    <scope>NUCLEOTIDE SEQUENCE [LARGE SCALE GENOMIC DNA]</scope>
    <source>
        <strain evidence="24">Jacobina</strain>
    </source>
</reference>
<evidence type="ECO:0000256" key="1">
    <source>
        <dbReference type="ARBA" id="ARBA00001946"/>
    </source>
</evidence>
<evidence type="ECO:0000256" key="17">
    <source>
        <dbReference type="ARBA" id="ARBA00023264"/>
    </source>
</evidence>
<evidence type="ECO:0000256" key="5">
    <source>
        <dbReference type="ARBA" id="ARBA00005458"/>
    </source>
</evidence>
<evidence type="ECO:0000313" key="24">
    <source>
        <dbReference type="Proteomes" id="UP000092461"/>
    </source>
</evidence>
<keyword evidence="24" id="KW-1185">Reference proteome</keyword>
<evidence type="ECO:0000256" key="16">
    <source>
        <dbReference type="ARBA" id="ARBA00023209"/>
    </source>
</evidence>
<dbReference type="PANTHER" id="PTHR13619:SF0">
    <property type="entry name" value="PHOSPHATIDATE CYTIDYLYLTRANSFERASE, MITOCHONDRIAL"/>
    <property type="match status" value="1"/>
</dbReference>
<dbReference type="GO" id="GO:0005743">
    <property type="term" value="C:mitochondrial inner membrane"/>
    <property type="evidence" value="ECO:0007669"/>
    <property type="project" value="UniProtKB-SubCell"/>
</dbReference>
<dbReference type="GO" id="GO:0004605">
    <property type="term" value="F:phosphatidate cytidylyltransferase activity"/>
    <property type="evidence" value="ECO:0007669"/>
    <property type="project" value="UniProtKB-EC"/>
</dbReference>
<dbReference type="Proteomes" id="UP000092461">
    <property type="component" value="Unassembled WGS sequence"/>
</dbReference>
<dbReference type="GO" id="GO:0032049">
    <property type="term" value="P:cardiolipin biosynthetic process"/>
    <property type="evidence" value="ECO:0007669"/>
    <property type="project" value="InterPro"/>
</dbReference>
<dbReference type="InterPro" id="IPR015222">
    <property type="entry name" value="Tam41"/>
</dbReference>
<evidence type="ECO:0000256" key="12">
    <source>
        <dbReference type="ARBA" id="ARBA00022842"/>
    </source>
</evidence>
<evidence type="ECO:0000256" key="3">
    <source>
        <dbReference type="ARBA" id="ARBA00005119"/>
    </source>
</evidence>
<comment type="similarity">
    <text evidence="5">Belongs to the TAM41 family.</text>
</comment>
<evidence type="ECO:0000313" key="23">
    <source>
        <dbReference type="EnsemblMetazoa" id="LLOJ009918-PA"/>
    </source>
</evidence>
<dbReference type="Pfam" id="PF09139">
    <property type="entry name" value="Tam41_Mmp37"/>
    <property type="match status" value="1"/>
</dbReference>
<evidence type="ECO:0000256" key="19">
    <source>
        <dbReference type="ARBA" id="ARBA00031502"/>
    </source>
</evidence>
<keyword evidence="8" id="KW-0444">Lipid biosynthesis</keyword>
<comment type="cofactor">
    <cofactor evidence="1">
        <name>Mg(2+)</name>
        <dbReference type="ChEBI" id="CHEBI:18420"/>
    </cofactor>
</comment>
<keyword evidence="12" id="KW-0460">Magnesium</keyword>
<keyword evidence="15" id="KW-0472">Membrane</keyword>
<dbReference type="VEuPathDB" id="VectorBase:LLONM1_010819"/>
<protein>
    <recommendedName>
        <fullName evidence="7">Phosphatidate cytidylyltransferase, mitochondrial</fullName>
        <ecNumber evidence="6">2.7.7.41</ecNumber>
    </recommendedName>
    <alternativeName>
        <fullName evidence="18">CDP-diacylglycerol synthase</fullName>
    </alternativeName>
    <alternativeName>
        <fullName evidence="19">Mitochondrial translocator assembly and maintenance protein 41 homolog</fullName>
    </alternativeName>
</protein>
<dbReference type="Pfam" id="PF12572">
    <property type="entry name" value="DUF3752"/>
    <property type="match status" value="1"/>
</dbReference>
<evidence type="ECO:0000259" key="21">
    <source>
        <dbReference type="Pfam" id="PF12572"/>
    </source>
</evidence>
<reference evidence="22" key="2">
    <citation type="journal article" date="2020" name="BMC">
        <title>Leishmania infection induces a limited differential gene expression in the sand fly midgut.</title>
        <authorList>
            <person name="Coutinho-Abreu I.V."/>
            <person name="Serafim T.D."/>
            <person name="Meneses C."/>
            <person name="Kamhawi S."/>
            <person name="Oliveira F."/>
            <person name="Valenzuela J.G."/>
        </authorList>
    </citation>
    <scope>NUCLEOTIDE SEQUENCE</scope>
    <source>
        <strain evidence="22">Jacobina</strain>
        <tissue evidence="22">Midgut</tissue>
    </source>
</reference>
<feature type="region of interest" description="Disordered" evidence="20">
    <location>
        <begin position="260"/>
        <end position="328"/>
    </location>
</feature>
<evidence type="ECO:0000256" key="7">
    <source>
        <dbReference type="ARBA" id="ARBA00018337"/>
    </source>
</evidence>
<reference evidence="23" key="3">
    <citation type="submission" date="2020-05" db="UniProtKB">
        <authorList>
            <consortium name="EnsemblMetazoa"/>
        </authorList>
    </citation>
    <scope>IDENTIFICATION</scope>
    <source>
        <strain evidence="23">Jacobina</strain>
    </source>
</reference>
<evidence type="ECO:0000256" key="14">
    <source>
        <dbReference type="ARBA" id="ARBA00023128"/>
    </source>
</evidence>
<dbReference type="AlphaFoldDB" id="A0A1B0GLD4"/>
<keyword evidence="14" id="KW-0496">Mitochondrion</keyword>
<dbReference type="PANTHER" id="PTHR13619">
    <property type="entry name" value="PHOSPHATIDATE CYTIDYLYLTRANSFERASE, MITOCHONDRIAL"/>
    <property type="match status" value="1"/>
</dbReference>